<dbReference type="Proteomes" id="UP001464387">
    <property type="component" value="Unassembled WGS sequence"/>
</dbReference>
<comment type="caution">
    <text evidence="1">The sequence shown here is derived from an EMBL/GenBank/DDBJ whole genome shotgun (WGS) entry which is preliminary data.</text>
</comment>
<protein>
    <submittedName>
        <fullName evidence="1">Uncharacterized protein</fullName>
    </submittedName>
</protein>
<dbReference type="RefSeq" id="WP_352658118.1">
    <property type="nucleotide sequence ID" value="NZ_JAMYPJ010000110.1"/>
</dbReference>
<reference evidence="1 2" key="1">
    <citation type="journal article" date="2024" name="Proc. Natl. Acad. Sci. U.S.A.">
        <title>The evolutionary genomics of adaptation to stress in wild rhizobium bacteria.</title>
        <authorList>
            <person name="Kehlet-Delgado H."/>
            <person name="Montoya A.P."/>
            <person name="Jensen K.T."/>
            <person name="Wendlandt C.E."/>
            <person name="Dexheimer C."/>
            <person name="Roberts M."/>
            <person name="Torres Martinez L."/>
            <person name="Friesen M.L."/>
            <person name="Griffitts J.S."/>
            <person name="Porter S.S."/>
        </authorList>
    </citation>
    <scope>NUCLEOTIDE SEQUENCE [LARGE SCALE GENOMIC DNA]</scope>
    <source>
        <strain evidence="1 2">M0729</strain>
    </source>
</reference>
<proteinExistence type="predicted"/>
<gene>
    <name evidence="1" type="ORF">NKI33_33375</name>
</gene>
<evidence type="ECO:0000313" key="1">
    <source>
        <dbReference type="EMBL" id="MER8937799.1"/>
    </source>
</evidence>
<accession>A0ABV1YRL0</accession>
<name>A0ABV1YRL0_9HYPH</name>
<feature type="non-terminal residue" evidence="1">
    <location>
        <position position="1"/>
    </location>
</feature>
<sequence>IAPRMFQCHGAKAPCSSAYCKVPWRTAYAGRASAEQGEKDDRYIFGEIVRLTENGANLLSSMSRDLLVNCSLFRIRCRRSAIRCAGMQQHRSSAGLPIGGD</sequence>
<organism evidence="1 2">
    <name type="scientific">Mesorhizobium opportunistum</name>
    <dbReference type="NCBI Taxonomy" id="593909"/>
    <lineage>
        <taxon>Bacteria</taxon>
        <taxon>Pseudomonadati</taxon>
        <taxon>Pseudomonadota</taxon>
        <taxon>Alphaproteobacteria</taxon>
        <taxon>Hyphomicrobiales</taxon>
        <taxon>Phyllobacteriaceae</taxon>
        <taxon>Mesorhizobium</taxon>
    </lineage>
</organism>
<keyword evidence="2" id="KW-1185">Reference proteome</keyword>
<evidence type="ECO:0000313" key="2">
    <source>
        <dbReference type="Proteomes" id="UP001464387"/>
    </source>
</evidence>
<dbReference type="EMBL" id="JAMYPJ010000110">
    <property type="protein sequence ID" value="MER8937799.1"/>
    <property type="molecule type" value="Genomic_DNA"/>
</dbReference>